<reference evidence="6" key="1">
    <citation type="submission" date="2017-07" db="EMBL/GenBank/DDBJ databases">
        <title>Taro Niue Genome Assembly and Annotation.</title>
        <authorList>
            <person name="Atibalentja N."/>
            <person name="Keating K."/>
            <person name="Fields C.J."/>
        </authorList>
    </citation>
    <scope>NUCLEOTIDE SEQUENCE</scope>
    <source>
        <strain evidence="6">Niue_2</strain>
        <tissue evidence="6">Leaf</tissue>
    </source>
</reference>
<comment type="caution">
    <text evidence="6">The sequence shown here is derived from an EMBL/GenBank/DDBJ whole genome shotgun (WGS) entry which is preliminary data.</text>
</comment>
<keyword evidence="2" id="KW-0325">Glycoprotein</keyword>
<dbReference type="GO" id="GO:0009055">
    <property type="term" value="F:electron transfer activity"/>
    <property type="evidence" value="ECO:0007669"/>
    <property type="project" value="InterPro"/>
</dbReference>
<evidence type="ECO:0000259" key="5">
    <source>
        <dbReference type="PROSITE" id="PS51485"/>
    </source>
</evidence>
<feature type="signal peptide" evidence="4">
    <location>
        <begin position="1"/>
        <end position="24"/>
    </location>
</feature>
<dbReference type="AlphaFoldDB" id="A0A843XJQ7"/>
<keyword evidence="7" id="KW-1185">Reference proteome</keyword>
<evidence type="ECO:0000313" key="6">
    <source>
        <dbReference type="EMBL" id="MQM19839.1"/>
    </source>
</evidence>
<dbReference type="InterPro" id="IPR008972">
    <property type="entry name" value="Cupredoxin"/>
</dbReference>
<keyword evidence="1" id="KW-0479">Metal-binding</keyword>
<sequence>MSAKAAALILAIAMAAVLLDCALGATITVGSPGGWDQSTDLKTWATSQTFSIGDTLVFQYLPSHDVLEVSKADYDACLASTPINSHTGGSTTVPLTVSGKRYFICGTAGHCAQGMKLEVDVGAPTAAAPATPAANAPKSAEAPATDAPTLADAPVADAPSVSNAASPSPAASTLQRTSPSSSAGTKLSAAATFASWLLVLRAVVQPDLS</sequence>
<dbReference type="InterPro" id="IPR003245">
    <property type="entry name" value="Phytocyanin_dom"/>
</dbReference>
<gene>
    <name evidence="6" type="ORF">Taro_052852</name>
</gene>
<dbReference type="PROSITE" id="PS51485">
    <property type="entry name" value="PHYTOCYANIN"/>
    <property type="match status" value="1"/>
</dbReference>
<feature type="domain" description="Phytocyanin" evidence="5">
    <location>
        <begin position="25"/>
        <end position="123"/>
    </location>
</feature>
<dbReference type="PANTHER" id="PTHR33021:SF499">
    <property type="entry name" value="OS12G0150500 PROTEIN"/>
    <property type="match status" value="1"/>
</dbReference>
<evidence type="ECO:0000256" key="3">
    <source>
        <dbReference type="SAM" id="MobiDB-lite"/>
    </source>
</evidence>
<feature type="compositionally biased region" description="Low complexity" evidence="3">
    <location>
        <begin position="127"/>
        <end position="172"/>
    </location>
</feature>
<dbReference type="InterPro" id="IPR039391">
    <property type="entry name" value="Phytocyanin-like"/>
</dbReference>
<dbReference type="GO" id="GO:0005886">
    <property type="term" value="C:plasma membrane"/>
    <property type="evidence" value="ECO:0007669"/>
    <property type="project" value="TreeGrafter"/>
</dbReference>
<organism evidence="6 7">
    <name type="scientific">Colocasia esculenta</name>
    <name type="common">Wild taro</name>
    <name type="synonym">Arum esculentum</name>
    <dbReference type="NCBI Taxonomy" id="4460"/>
    <lineage>
        <taxon>Eukaryota</taxon>
        <taxon>Viridiplantae</taxon>
        <taxon>Streptophyta</taxon>
        <taxon>Embryophyta</taxon>
        <taxon>Tracheophyta</taxon>
        <taxon>Spermatophyta</taxon>
        <taxon>Magnoliopsida</taxon>
        <taxon>Liliopsida</taxon>
        <taxon>Araceae</taxon>
        <taxon>Aroideae</taxon>
        <taxon>Colocasieae</taxon>
        <taxon>Colocasia</taxon>
    </lineage>
</organism>
<evidence type="ECO:0000256" key="2">
    <source>
        <dbReference type="ARBA" id="ARBA00023180"/>
    </source>
</evidence>
<dbReference type="PANTHER" id="PTHR33021">
    <property type="entry name" value="BLUE COPPER PROTEIN"/>
    <property type="match status" value="1"/>
</dbReference>
<dbReference type="GO" id="GO:0046872">
    <property type="term" value="F:metal ion binding"/>
    <property type="evidence" value="ECO:0007669"/>
    <property type="project" value="UniProtKB-KW"/>
</dbReference>
<protein>
    <recommendedName>
        <fullName evidence="5">Phytocyanin domain-containing protein</fullName>
    </recommendedName>
</protein>
<dbReference type="OrthoDB" id="687020at2759"/>
<dbReference type="EMBL" id="NMUH01009254">
    <property type="protein sequence ID" value="MQM19839.1"/>
    <property type="molecule type" value="Genomic_DNA"/>
</dbReference>
<dbReference type="Pfam" id="PF02298">
    <property type="entry name" value="Cu_bind_like"/>
    <property type="match status" value="1"/>
</dbReference>
<dbReference type="FunFam" id="2.60.40.420:FF:000003">
    <property type="entry name" value="Blue copper"/>
    <property type="match status" value="1"/>
</dbReference>
<feature type="compositionally biased region" description="Polar residues" evidence="3">
    <location>
        <begin position="173"/>
        <end position="182"/>
    </location>
</feature>
<dbReference type="Proteomes" id="UP000652761">
    <property type="component" value="Unassembled WGS sequence"/>
</dbReference>
<dbReference type="SMR" id="A0A843XJQ7"/>
<keyword evidence="4" id="KW-0732">Signal</keyword>
<evidence type="ECO:0000256" key="1">
    <source>
        <dbReference type="ARBA" id="ARBA00022723"/>
    </source>
</evidence>
<dbReference type="Gene3D" id="2.60.40.420">
    <property type="entry name" value="Cupredoxins - blue copper proteins"/>
    <property type="match status" value="1"/>
</dbReference>
<dbReference type="SUPFAM" id="SSF49503">
    <property type="entry name" value="Cupredoxins"/>
    <property type="match status" value="1"/>
</dbReference>
<name>A0A843XJQ7_COLES</name>
<evidence type="ECO:0000256" key="4">
    <source>
        <dbReference type="SAM" id="SignalP"/>
    </source>
</evidence>
<accession>A0A843XJQ7</accession>
<dbReference type="CDD" id="cd04216">
    <property type="entry name" value="Phytocyanin"/>
    <property type="match status" value="1"/>
</dbReference>
<proteinExistence type="predicted"/>
<feature type="chain" id="PRO_5032670547" description="Phytocyanin domain-containing protein" evidence="4">
    <location>
        <begin position="25"/>
        <end position="209"/>
    </location>
</feature>
<evidence type="ECO:0000313" key="7">
    <source>
        <dbReference type="Proteomes" id="UP000652761"/>
    </source>
</evidence>
<feature type="region of interest" description="Disordered" evidence="3">
    <location>
        <begin position="127"/>
        <end position="182"/>
    </location>
</feature>